<dbReference type="PANTHER" id="PTHR31490">
    <property type="entry name" value="GLYCOSYL HYDROLASE"/>
    <property type="match status" value="1"/>
</dbReference>
<dbReference type="SUPFAM" id="SSF51445">
    <property type="entry name" value="(Trans)glycosidases"/>
    <property type="match status" value="1"/>
</dbReference>
<dbReference type="GO" id="GO:0005576">
    <property type="term" value="C:extracellular region"/>
    <property type="evidence" value="ECO:0007669"/>
    <property type="project" value="InterPro"/>
</dbReference>
<feature type="domain" description="CBM1" evidence="9">
    <location>
        <begin position="19"/>
        <end position="55"/>
    </location>
</feature>
<evidence type="ECO:0000313" key="11">
    <source>
        <dbReference type="EMBL" id="PVH94743.1"/>
    </source>
</evidence>
<keyword evidence="12" id="KW-1185">Reference proteome</keyword>
<name>A0A2V1DB28_9PLEO</name>
<keyword evidence="4 7" id="KW-0119">Carbohydrate metabolism</keyword>
<feature type="domain" description="GH10" evidence="10">
    <location>
        <begin position="102"/>
        <end position="402"/>
    </location>
</feature>
<dbReference type="STRING" id="97972.A0A2V1DB28"/>
<dbReference type="InterPro" id="IPR000254">
    <property type="entry name" value="CBD"/>
</dbReference>
<comment type="catalytic activity">
    <reaction evidence="7">
        <text>Endohydrolysis of (1-&gt;4)-beta-D-xylosidic linkages in xylans.</text>
        <dbReference type="EC" id="3.2.1.8"/>
    </reaction>
</comment>
<evidence type="ECO:0000256" key="3">
    <source>
        <dbReference type="ARBA" id="ARBA00022801"/>
    </source>
</evidence>
<dbReference type="EC" id="3.2.1.8" evidence="7"/>
<evidence type="ECO:0000259" key="10">
    <source>
        <dbReference type="PROSITE" id="PS51760"/>
    </source>
</evidence>
<evidence type="ECO:0000256" key="6">
    <source>
        <dbReference type="ARBA" id="ARBA00023326"/>
    </source>
</evidence>
<dbReference type="EMBL" id="KZ805522">
    <property type="protein sequence ID" value="PVH94743.1"/>
    <property type="molecule type" value="Genomic_DNA"/>
</dbReference>
<dbReference type="GO" id="GO:0030248">
    <property type="term" value="F:cellulose binding"/>
    <property type="evidence" value="ECO:0007669"/>
    <property type="project" value="InterPro"/>
</dbReference>
<proteinExistence type="inferred from homology"/>
<protein>
    <recommendedName>
        <fullName evidence="7">Beta-xylanase</fullName>
        <ecNumber evidence="7">3.2.1.8</ecNumber>
    </recommendedName>
</protein>
<sequence length="403" mass="42620">MNPLNLALLTLSSSTAVFAAVQPYGQCGGQTYKGDTTCIEGWNCQVVNPWYHQCLQGGAGSNGTAPVPTGTAPVGTAPATTLLKVTKATPASANNASSKGSAGAACSLAEKFKAAGKKYIGVCADPGTLSNSANSDIIKADFNQVTPGNSMKWDATEGTQGSFNFGNADKLVSFATTNNQLVRGHTTVWHSQLPTWVSSITDKTKLESVMKNHITKVISQYKGKVYAWDVVNEILSESGGFRSSVFYNVLGEGFVKTAFETARAADPNAKLYINDYNLDSNNYAKTKGMVTKVKAWVAAGVPIDGVGSQSHLGGTWPLSEYAPALKDLCSVASECAITELDIKGASASDYTTVTKACMDLKNCVGITVWGVSDKDSWRKNESPLLFDSSYKPKAAYDAICNSL</sequence>
<dbReference type="SMART" id="SM00633">
    <property type="entry name" value="Glyco_10"/>
    <property type="match status" value="1"/>
</dbReference>
<dbReference type="PROSITE" id="PS51760">
    <property type="entry name" value="GH10_2"/>
    <property type="match status" value="1"/>
</dbReference>
<dbReference type="Gene3D" id="3.20.20.80">
    <property type="entry name" value="Glycosidases"/>
    <property type="match status" value="1"/>
</dbReference>
<evidence type="ECO:0000256" key="7">
    <source>
        <dbReference type="RuleBase" id="RU361174"/>
    </source>
</evidence>
<dbReference type="InterPro" id="IPR035971">
    <property type="entry name" value="CBD_sf"/>
</dbReference>
<feature type="signal peptide" evidence="8">
    <location>
        <begin position="1"/>
        <end position="19"/>
    </location>
</feature>
<evidence type="ECO:0000256" key="5">
    <source>
        <dbReference type="ARBA" id="ARBA00023295"/>
    </source>
</evidence>
<dbReference type="PROSITE" id="PS51164">
    <property type="entry name" value="CBM1_2"/>
    <property type="match status" value="1"/>
</dbReference>
<keyword evidence="3 7" id="KW-0378">Hydrolase</keyword>
<evidence type="ECO:0000313" key="12">
    <source>
        <dbReference type="Proteomes" id="UP000244855"/>
    </source>
</evidence>
<keyword evidence="5 7" id="KW-0326">Glycosidase</keyword>
<keyword evidence="2 8" id="KW-0732">Signal</keyword>
<dbReference type="PRINTS" id="PR00134">
    <property type="entry name" value="GLHYDRLASE10"/>
</dbReference>
<evidence type="ECO:0000256" key="1">
    <source>
        <dbReference type="ARBA" id="ARBA00007495"/>
    </source>
</evidence>
<dbReference type="InterPro" id="IPR017853">
    <property type="entry name" value="GH"/>
</dbReference>
<dbReference type="PANTHER" id="PTHR31490:SF76">
    <property type="entry name" value="ENDO-1,4-BETA-XYLANASE C"/>
    <property type="match status" value="1"/>
</dbReference>
<evidence type="ECO:0000259" key="9">
    <source>
        <dbReference type="PROSITE" id="PS51164"/>
    </source>
</evidence>
<organism evidence="11 12">
    <name type="scientific">Periconia macrospinosa</name>
    <dbReference type="NCBI Taxonomy" id="97972"/>
    <lineage>
        <taxon>Eukaryota</taxon>
        <taxon>Fungi</taxon>
        <taxon>Dikarya</taxon>
        <taxon>Ascomycota</taxon>
        <taxon>Pezizomycotina</taxon>
        <taxon>Dothideomycetes</taxon>
        <taxon>Pleosporomycetidae</taxon>
        <taxon>Pleosporales</taxon>
        <taxon>Massarineae</taxon>
        <taxon>Periconiaceae</taxon>
        <taxon>Periconia</taxon>
    </lineage>
</organism>
<evidence type="ECO:0000256" key="2">
    <source>
        <dbReference type="ARBA" id="ARBA00022729"/>
    </source>
</evidence>
<dbReference type="InterPro" id="IPR001000">
    <property type="entry name" value="GH10_dom"/>
</dbReference>
<evidence type="ECO:0000256" key="4">
    <source>
        <dbReference type="ARBA" id="ARBA00023277"/>
    </source>
</evidence>
<comment type="similarity">
    <text evidence="1 7">Belongs to the glycosyl hydrolase 10 (cellulase F) family.</text>
</comment>
<dbReference type="GO" id="GO:0000272">
    <property type="term" value="P:polysaccharide catabolic process"/>
    <property type="evidence" value="ECO:0007669"/>
    <property type="project" value="UniProtKB-KW"/>
</dbReference>
<dbReference type="Proteomes" id="UP000244855">
    <property type="component" value="Unassembled WGS sequence"/>
</dbReference>
<accession>A0A2V1DB28</accession>
<keyword evidence="6 7" id="KW-0624">Polysaccharide degradation</keyword>
<dbReference type="SMART" id="SM00236">
    <property type="entry name" value="fCBD"/>
    <property type="match status" value="1"/>
</dbReference>
<dbReference type="InterPro" id="IPR044846">
    <property type="entry name" value="GH10"/>
</dbReference>
<dbReference type="OrthoDB" id="3055998at2759"/>
<evidence type="ECO:0000256" key="8">
    <source>
        <dbReference type="SAM" id="SignalP"/>
    </source>
</evidence>
<dbReference type="Pfam" id="PF00331">
    <property type="entry name" value="Glyco_hydro_10"/>
    <property type="match status" value="1"/>
</dbReference>
<dbReference type="PROSITE" id="PS00562">
    <property type="entry name" value="CBM1_1"/>
    <property type="match status" value="1"/>
</dbReference>
<reference evidence="11 12" key="1">
    <citation type="journal article" date="2018" name="Sci. Rep.">
        <title>Comparative genomics provides insights into the lifestyle and reveals functional heterogeneity of dark septate endophytic fungi.</title>
        <authorList>
            <person name="Knapp D.G."/>
            <person name="Nemeth J.B."/>
            <person name="Barry K."/>
            <person name="Hainaut M."/>
            <person name="Henrissat B."/>
            <person name="Johnson J."/>
            <person name="Kuo A."/>
            <person name="Lim J.H.P."/>
            <person name="Lipzen A."/>
            <person name="Nolan M."/>
            <person name="Ohm R.A."/>
            <person name="Tamas L."/>
            <person name="Grigoriev I.V."/>
            <person name="Spatafora J.W."/>
            <person name="Nagy L.G."/>
            <person name="Kovacs G.M."/>
        </authorList>
    </citation>
    <scope>NUCLEOTIDE SEQUENCE [LARGE SCALE GENOMIC DNA]</scope>
    <source>
        <strain evidence="11 12">DSE2036</strain>
    </source>
</reference>
<gene>
    <name evidence="11" type="ORF">DM02DRAFT_538849</name>
</gene>
<dbReference type="Pfam" id="PF00734">
    <property type="entry name" value="CBM_1"/>
    <property type="match status" value="1"/>
</dbReference>
<dbReference type="SUPFAM" id="SSF57180">
    <property type="entry name" value="Cellulose-binding domain"/>
    <property type="match status" value="1"/>
</dbReference>
<dbReference type="AlphaFoldDB" id="A0A2V1DB28"/>
<dbReference type="GO" id="GO:0031176">
    <property type="term" value="F:endo-1,4-beta-xylanase activity"/>
    <property type="evidence" value="ECO:0007669"/>
    <property type="project" value="UniProtKB-EC"/>
</dbReference>
<feature type="chain" id="PRO_5016037779" description="Beta-xylanase" evidence="8">
    <location>
        <begin position="20"/>
        <end position="403"/>
    </location>
</feature>